<dbReference type="SUPFAM" id="SSF50182">
    <property type="entry name" value="Sm-like ribonucleoproteins"/>
    <property type="match status" value="1"/>
</dbReference>
<evidence type="ECO:0000313" key="6">
    <source>
        <dbReference type="EMBL" id="KAL1532292.1"/>
    </source>
</evidence>
<feature type="domain" description="Sm" evidence="5">
    <location>
        <begin position="17"/>
        <end position="100"/>
    </location>
</feature>
<organism evidence="6 7">
    <name type="scientific">Salvia divinorum</name>
    <name type="common">Maria pastora</name>
    <name type="synonym">Diviner's sage</name>
    <dbReference type="NCBI Taxonomy" id="28513"/>
    <lineage>
        <taxon>Eukaryota</taxon>
        <taxon>Viridiplantae</taxon>
        <taxon>Streptophyta</taxon>
        <taxon>Embryophyta</taxon>
        <taxon>Tracheophyta</taxon>
        <taxon>Spermatophyta</taxon>
        <taxon>Magnoliopsida</taxon>
        <taxon>eudicotyledons</taxon>
        <taxon>Gunneridae</taxon>
        <taxon>Pentapetalae</taxon>
        <taxon>asterids</taxon>
        <taxon>lamiids</taxon>
        <taxon>Lamiales</taxon>
        <taxon>Lamiaceae</taxon>
        <taxon>Nepetoideae</taxon>
        <taxon>Mentheae</taxon>
        <taxon>Salviinae</taxon>
        <taxon>Salvia</taxon>
        <taxon>Salvia subgen. Calosphace</taxon>
    </lineage>
</organism>
<evidence type="ECO:0000256" key="2">
    <source>
        <dbReference type="SAM" id="MobiDB-lite"/>
    </source>
</evidence>
<feature type="region of interest" description="Disordered" evidence="2">
    <location>
        <begin position="1"/>
        <end position="21"/>
    </location>
</feature>
<feature type="domain" description="DFDF" evidence="3">
    <location>
        <begin position="339"/>
        <end position="375"/>
    </location>
</feature>
<protein>
    <submittedName>
        <fullName evidence="6">Decapping 5-like protein</fullName>
    </submittedName>
</protein>
<dbReference type="PANTHER" id="PTHR13586">
    <property type="entry name" value="SCD6 PROTEIN-RELATED"/>
    <property type="match status" value="1"/>
</dbReference>
<name>A0ABD1FKU2_SALDI</name>
<reference evidence="6 7" key="1">
    <citation type="submission" date="2024-06" db="EMBL/GenBank/DDBJ databases">
        <title>A chromosome level genome sequence of Diviner's sage (Salvia divinorum).</title>
        <authorList>
            <person name="Ford S.A."/>
            <person name="Ro D.-K."/>
            <person name="Ness R.W."/>
            <person name="Phillips M.A."/>
        </authorList>
    </citation>
    <scope>NUCLEOTIDE SEQUENCE [LARGE SCALE GENOMIC DNA]</scope>
    <source>
        <strain evidence="6">SAF-2024a</strain>
        <tissue evidence="6">Leaf</tissue>
    </source>
</reference>
<feature type="compositionally biased region" description="Polar residues" evidence="2">
    <location>
        <begin position="151"/>
        <end position="162"/>
    </location>
</feature>
<gene>
    <name evidence="6" type="ORF">AAHA92_32321</name>
</gene>
<dbReference type="InterPro" id="IPR025761">
    <property type="entry name" value="FFD_box"/>
</dbReference>
<feature type="compositionally biased region" description="Low complexity" evidence="2">
    <location>
        <begin position="163"/>
        <end position="180"/>
    </location>
</feature>
<feature type="region of interest" description="Disordered" evidence="2">
    <location>
        <begin position="151"/>
        <end position="208"/>
    </location>
</feature>
<dbReference type="InterPro" id="IPR019050">
    <property type="entry name" value="FDF_dom"/>
</dbReference>
<dbReference type="InterPro" id="IPR047575">
    <property type="entry name" value="Sm"/>
</dbReference>
<feature type="compositionally biased region" description="Polar residues" evidence="2">
    <location>
        <begin position="181"/>
        <end position="192"/>
    </location>
</feature>
<dbReference type="SMART" id="SM01271">
    <property type="entry name" value="LSM14"/>
    <property type="match status" value="1"/>
</dbReference>
<dbReference type="Pfam" id="PF09532">
    <property type="entry name" value="FDF"/>
    <property type="match status" value="1"/>
</dbReference>
<evidence type="ECO:0000256" key="1">
    <source>
        <dbReference type="PROSITE-ProRule" id="PRU00846"/>
    </source>
</evidence>
<evidence type="ECO:0000259" key="3">
    <source>
        <dbReference type="PROSITE" id="PS51512"/>
    </source>
</evidence>
<accession>A0ABD1FKU2</accession>
<dbReference type="SMART" id="SM01199">
    <property type="entry name" value="FDF"/>
    <property type="match status" value="1"/>
</dbReference>
<feature type="short sequence motif" description="FFD box" evidence="1">
    <location>
        <begin position="405"/>
        <end position="420"/>
    </location>
</feature>
<keyword evidence="7" id="KW-1185">Reference proteome</keyword>
<dbReference type="PANTHER" id="PTHR13586:SF23">
    <property type="entry name" value="DECAPPING 5-LIKE PROTEIN-RELATED"/>
    <property type="match status" value="1"/>
</dbReference>
<sequence length="484" mass="53001">MSKEPSSNGNNASSPPSPASAGDSFIGSFISVMSKSEIRYEGVLYFLNPKDSTFGLKDVRTFGTEGRRNGWQEVPPSDKVFEYILFRGSDIKDVKVITNPLVQKQEKLHNDPAIIESNYHIPPYSSSHSVSPVPGYSTESKFYSESSGLNVRSHSSMLPSNTSGSQMGWGSSQSTHSGSSFNDIPTGPTQRQGYHAAPGGTSIAQQHPLPSAPMAHLLQNQASKAMAMTNMSEFVSSGYQLATSSSTSEQLLPSMLHNNSPFSEQSQPLYNSTIINSRGLTQPLPLAYQNAGSIEAQAANKVVPDPASSLPAQFLPYSTPSAAGPAVQPPLLPLPPTEQKLQSPLQFTEEFDFEAMNEKFKKDEVWGYLGKANQRENIDGMQSSINSQEFGDDKLDLISKSDPKPAYSKDDFFDTISCNSLGWGTRDGNQLSERVKLNSETFGYFERRSQFGYGGQRSGHSQHRGPYNWGRGYNYGYRGHGRYT</sequence>
<comment type="caution">
    <text evidence="6">The sequence shown here is derived from an EMBL/GenBank/DDBJ whole genome shotgun (WGS) entry which is preliminary data.</text>
</comment>
<feature type="domain" description="FFD box profile" evidence="4">
    <location>
        <begin position="405"/>
        <end position="420"/>
    </location>
</feature>
<dbReference type="PROSITE" id="PS51512">
    <property type="entry name" value="DFDF"/>
    <property type="match status" value="1"/>
</dbReference>
<dbReference type="InterPro" id="IPR025609">
    <property type="entry name" value="Lsm14-like_N"/>
</dbReference>
<dbReference type="InterPro" id="IPR010920">
    <property type="entry name" value="LSM_dom_sf"/>
</dbReference>
<dbReference type="Proteomes" id="UP001567538">
    <property type="component" value="Unassembled WGS sequence"/>
</dbReference>
<dbReference type="EMBL" id="JBEAFC010000014">
    <property type="protein sequence ID" value="KAL1532292.1"/>
    <property type="molecule type" value="Genomic_DNA"/>
</dbReference>
<evidence type="ECO:0000313" key="7">
    <source>
        <dbReference type="Proteomes" id="UP001567538"/>
    </source>
</evidence>
<dbReference type="PROSITE" id="PS52002">
    <property type="entry name" value="SM"/>
    <property type="match status" value="1"/>
</dbReference>
<evidence type="ECO:0000259" key="5">
    <source>
        <dbReference type="PROSITE" id="PS52002"/>
    </source>
</evidence>
<dbReference type="PROSITE" id="PS51513">
    <property type="entry name" value="FFD"/>
    <property type="match status" value="1"/>
</dbReference>
<proteinExistence type="predicted"/>
<dbReference type="InterPro" id="IPR025762">
    <property type="entry name" value="DFDF"/>
</dbReference>
<dbReference type="AlphaFoldDB" id="A0ABD1FKU2"/>
<dbReference type="Pfam" id="PF12701">
    <property type="entry name" value="LSM14"/>
    <property type="match status" value="1"/>
</dbReference>
<dbReference type="Gene3D" id="2.30.30.100">
    <property type="match status" value="1"/>
</dbReference>
<dbReference type="CDD" id="cd01736">
    <property type="entry name" value="LSm14_N"/>
    <property type="match status" value="1"/>
</dbReference>
<evidence type="ECO:0000259" key="4">
    <source>
        <dbReference type="PROSITE" id="PS51513"/>
    </source>
</evidence>